<evidence type="ECO:0000313" key="4">
    <source>
        <dbReference type="Proteomes" id="UP000070544"/>
    </source>
</evidence>
<dbReference type="Proteomes" id="UP000070544">
    <property type="component" value="Unassembled WGS sequence"/>
</dbReference>
<dbReference type="GO" id="GO:0003676">
    <property type="term" value="F:nucleic acid binding"/>
    <property type="evidence" value="ECO:0007669"/>
    <property type="project" value="InterPro"/>
</dbReference>
<evidence type="ECO:0000313" key="3">
    <source>
        <dbReference type="EMBL" id="KXS12039.1"/>
    </source>
</evidence>
<gene>
    <name evidence="3" type="ORF">M427DRAFT_137599</name>
</gene>
<dbReference type="InterPro" id="IPR000467">
    <property type="entry name" value="G_patch_dom"/>
</dbReference>
<reference evidence="3 4" key="1">
    <citation type="journal article" date="2015" name="Genome Biol. Evol.">
        <title>Phylogenomic analyses indicate that early fungi evolved digesting cell walls of algal ancestors of land plants.</title>
        <authorList>
            <person name="Chang Y."/>
            <person name="Wang S."/>
            <person name="Sekimoto S."/>
            <person name="Aerts A.L."/>
            <person name="Choi C."/>
            <person name="Clum A."/>
            <person name="LaButti K.M."/>
            <person name="Lindquist E.A."/>
            <person name="Yee Ngan C."/>
            <person name="Ohm R.A."/>
            <person name="Salamov A.A."/>
            <person name="Grigoriev I.V."/>
            <person name="Spatafora J.W."/>
            <person name="Berbee M.L."/>
        </authorList>
    </citation>
    <scope>NUCLEOTIDE SEQUENCE [LARGE SCALE GENOMIC DNA]</scope>
    <source>
        <strain evidence="3 4">JEL478</strain>
    </source>
</reference>
<proteinExistence type="predicted"/>
<dbReference type="Pfam" id="PF01585">
    <property type="entry name" value="G-patch"/>
    <property type="match status" value="1"/>
</dbReference>
<dbReference type="PANTHER" id="PTHR47251">
    <property type="entry name" value="FINGER DOMAIN PROTEIN, PUTATIVE (AFU_ORTHOLOGUE AFUA_3G04180)-RELATED"/>
    <property type="match status" value="1"/>
</dbReference>
<organism evidence="3 4">
    <name type="scientific">Gonapodya prolifera (strain JEL478)</name>
    <name type="common">Monoblepharis prolifera</name>
    <dbReference type="NCBI Taxonomy" id="1344416"/>
    <lineage>
        <taxon>Eukaryota</taxon>
        <taxon>Fungi</taxon>
        <taxon>Fungi incertae sedis</taxon>
        <taxon>Chytridiomycota</taxon>
        <taxon>Chytridiomycota incertae sedis</taxon>
        <taxon>Monoblepharidomycetes</taxon>
        <taxon>Monoblepharidales</taxon>
        <taxon>Gonapodyaceae</taxon>
        <taxon>Gonapodya</taxon>
    </lineage>
</organism>
<dbReference type="AlphaFoldDB" id="A0A139A5W4"/>
<evidence type="ECO:0000259" key="2">
    <source>
        <dbReference type="PROSITE" id="PS50174"/>
    </source>
</evidence>
<sequence length="240" mass="27220">MQNTRPPLESSVREPTQGFPTNTSFSGAFVDSPTFRRLQSYSRLQPSPPTEQRTLQKRPRYNGDDALSDSEEEFSLPIDQGTTGYIDWASIEASSMDQHIPEWNVGYKLVAKMGWQKGDSLGRTNQGIKEPIRIDVKEDPYGVGKKEELHTLLDASTAQRRLLESEAILNETDEQRESREVGGIQRSAEKTNMECVKTSKQRLAFLGWGFTAFALRGQPICHSFSIRLLRPIPSRIRFQI</sequence>
<keyword evidence="4" id="KW-1185">Reference proteome</keyword>
<dbReference type="PANTHER" id="PTHR47251:SF1">
    <property type="entry name" value="FINGER DOMAIN PROTEIN, PUTATIVE (AFU_ORTHOLOGUE AFUA_3G04180)-RELATED"/>
    <property type="match status" value="1"/>
</dbReference>
<feature type="region of interest" description="Disordered" evidence="1">
    <location>
        <begin position="1"/>
        <end position="75"/>
    </location>
</feature>
<dbReference type="SMART" id="SM00443">
    <property type="entry name" value="G_patch"/>
    <property type="match status" value="1"/>
</dbReference>
<dbReference type="OrthoDB" id="4822at2759"/>
<dbReference type="PROSITE" id="PS50174">
    <property type="entry name" value="G_PATCH"/>
    <property type="match status" value="1"/>
</dbReference>
<protein>
    <recommendedName>
        <fullName evidence="2">G-patch domain-containing protein</fullName>
    </recommendedName>
</protein>
<accession>A0A139A5W4</accession>
<dbReference type="STRING" id="1344416.A0A139A5W4"/>
<dbReference type="EMBL" id="KQ965792">
    <property type="protein sequence ID" value="KXS12039.1"/>
    <property type="molecule type" value="Genomic_DNA"/>
</dbReference>
<name>A0A139A5W4_GONPJ</name>
<evidence type="ECO:0000256" key="1">
    <source>
        <dbReference type="SAM" id="MobiDB-lite"/>
    </source>
</evidence>
<feature type="compositionally biased region" description="Polar residues" evidence="1">
    <location>
        <begin position="37"/>
        <end position="53"/>
    </location>
</feature>
<feature type="domain" description="G-patch" evidence="2">
    <location>
        <begin position="102"/>
        <end position="148"/>
    </location>
</feature>